<organism evidence="7">
    <name type="scientific">hydrothermal vent metagenome</name>
    <dbReference type="NCBI Taxonomy" id="652676"/>
    <lineage>
        <taxon>unclassified sequences</taxon>
        <taxon>metagenomes</taxon>
        <taxon>ecological metagenomes</taxon>
    </lineage>
</organism>
<dbReference type="Gene3D" id="3.30.750.24">
    <property type="entry name" value="STAS domain"/>
    <property type="match status" value="1"/>
</dbReference>
<dbReference type="InterPro" id="IPR002645">
    <property type="entry name" value="STAS_dom"/>
</dbReference>
<feature type="transmembrane region" description="Helical" evidence="5">
    <location>
        <begin position="141"/>
        <end position="174"/>
    </location>
</feature>
<keyword evidence="3 5" id="KW-1133">Transmembrane helix</keyword>
<evidence type="ECO:0000256" key="5">
    <source>
        <dbReference type="SAM" id="Phobius"/>
    </source>
</evidence>
<dbReference type="InterPro" id="IPR011547">
    <property type="entry name" value="SLC26A/SulP_dom"/>
</dbReference>
<dbReference type="EMBL" id="UOFM01000488">
    <property type="protein sequence ID" value="VAW82767.1"/>
    <property type="molecule type" value="Genomic_DNA"/>
</dbReference>
<dbReference type="PANTHER" id="PTHR11814">
    <property type="entry name" value="SULFATE TRANSPORTER"/>
    <property type="match status" value="1"/>
</dbReference>
<proteinExistence type="predicted"/>
<reference evidence="7" key="1">
    <citation type="submission" date="2018-06" db="EMBL/GenBank/DDBJ databases">
        <authorList>
            <person name="Zhirakovskaya E."/>
        </authorList>
    </citation>
    <scope>NUCLEOTIDE SEQUENCE</scope>
</reference>
<dbReference type="SUPFAM" id="SSF52091">
    <property type="entry name" value="SpoIIaa-like"/>
    <property type="match status" value="1"/>
</dbReference>
<name>A0A3B0Z5H6_9ZZZZ</name>
<sequence>PPMDWGVSMQMLPAAFVIAIISFMEAMSSSKIIAIKTRTQWDENQELIGQGVAKVVAAFSHAMPVSGSFSRSALNLASGAKTGLASIFSALFVLLTLLFFTPLLYHLPKPVLAAVIMMAVFSLISIETIKEAWTANKLDGVAAVVTFFATLIFAPNIQNGILTGIILSLTLFLFRTMKPRIVVLGVDEHGTLRSARRFNLPGLHPHVTAIRFDGQLYFANVSYFEESVLYMISSNPELKVILVVGNGINGLDASGVEMLKTLLERLGQTGIALMFCNMKGTVTDVMQRTGLLEIIGSENIFPSEKLAIETINARLAETETDKTTTEAIQSDHGNLHE</sequence>
<evidence type="ECO:0000256" key="2">
    <source>
        <dbReference type="ARBA" id="ARBA00022692"/>
    </source>
</evidence>
<keyword evidence="2 5" id="KW-0812">Transmembrane</keyword>
<dbReference type="GO" id="GO:0016020">
    <property type="term" value="C:membrane"/>
    <property type="evidence" value="ECO:0007669"/>
    <property type="project" value="UniProtKB-SubCell"/>
</dbReference>
<accession>A0A3B0Z5H6</accession>
<gene>
    <name evidence="7" type="ORF">MNBD_GAMMA14-2753</name>
</gene>
<feature type="transmembrane region" description="Helical" evidence="5">
    <location>
        <begin position="84"/>
        <end position="104"/>
    </location>
</feature>
<dbReference type="AlphaFoldDB" id="A0A3B0Z5H6"/>
<keyword evidence="4 5" id="KW-0472">Membrane</keyword>
<dbReference type="Pfam" id="PF01740">
    <property type="entry name" value="STAS"/>
    <property type="match status" value="1"/>
</dbReference>
<feature type="transmembrane region" description="Helical" evidence="5">
    <location>
        <begin position="111"/>
        <end position="129"/>
    </location>
</feature>
<dbReference type="PROSITE" id="PS50801">
    <property type="entry name" value="STAS"/>
    <property type="match status" value="1"/>
</dbReference>
<comment type="subcellular location">
    <subcellularLocation>
        <location evidence="1">Membrane</location>
        <topology evidence="1">Multi-pass membrane protein</topology>
    </subcellularLocation>
</comment>
<dbReference type="Pfam" id="PF00916">
    <property type="entry name" value="Sulfate_transp"/>
    <property type="match status" value="1"/>
</dbReference>
<dbReference type="InterPro" id="IPR036513">
    <property type="entry name" value="STAS_dom_sf"/>
</dbReference>
<protein>
    <submittedName>
        <fullName evidence="7">Sulfate permease</fullName>
    </submittedName>
</protein>
<dbReference type="InterPro" id="IPR001902">
    <property type="entry name" value="SLC26A/SulP_fam"/>
</dbReference>
<evidence type="ECO:0000256" key="3">
    <source>
        <dbReference type="ARBA" id="ARBA00022989"/>
    </source>
</evidence>
<feature type="domain" description="STAS" evidence="6">
    <location>
        <begin position="205"/>
        <end position="311"/>
    </location>
</feature>
<evidence type="ECO:0000256" key="4">
    <source>
        <dbReference type="ARBA" id="ARBA00023136"/>
    </source>
</evidence>
<evidence type="ECO:0000256" key="1">
    <source>
        <dbReference type="ARBA" id="ARBA00004141"/>
    </source>
</evidence>
<dbReference type="CDD" id="cd07042">
    <property type="entry name" value="STAS_SulP_like_sulfate_transporter"/>
    <property type="match status" value="1"/>
</dbReference>
<feature type="transmembrane region" description="Helical" evidence="5">
    <location>
        <begin position="12"/>
        <end position="35"/>
    </location>
</feature>
<feature type="non-terminal residue" evidence="7">
    <location>
        <position position="1"/>
    </location>
</feature>
<evidence type="ECO:0000313" key="7">
    <source>
        <dbReference type="EMBL" id="VAW82767.1"/>
    </source>
</evidence>
<dbReference type="GO" id="GO:0055085">
    <property type="term" value="P:transmembrane transport"/>
    <property type="evidence" value="ECO:0007669"/>
    <property type="project" value="InterPro"/>
</dbReference>
<evidence type="ECO:0000259" key="6">
    <source>
        <dbReference type="PROSITE" id="PS50801"/>
    </source>
</evidence>